<organism evidence="1 2">
    <name type="scientific">Curtobacterium aetherium</name>
    <dbReference type="NCBI Taxonomy" id="2841594"/>
    <lineage>
        <taxon>Bacteria</taxon>
        <taxon>Bacillati</taxon>
        <taxon>Actinomycetota</taxon>
        <taxon>Actinomycetes</taxon>
        <taxon>Micrococcales</taxon>
        <taxon>Microbacteriaceae</taxon>
        <taxon>Curtobacterium</taxon>
    </lineage>
</organism>
<name>A0ACD1E382_9MICO</name>
<proteinExistence type="predicted"/>
<dbReference type="Proteomes" id="UP000681794">
    <property type="component" value="Chromosome"/>
</dbReference>
<gene>
    <name evidence="1" type="ORF">KM842_14225</name>
</gene>
<keyword evidence="2" id="KW-1185">Reference proteome</keyword>
<dbReference type="EMBL" id="CP076544">
    <property type="protein sequence ID" value="QWS33373.1"/>
    <property type="molecule type" value="Genomic_DNA"/>
</dbReference>
<reference evidence="1" key="1">
    <citation type="submission" date="2021-06" db="EMBL/GenBank/DDBJ databases">
        <authorList>
            <person name="Ellington A.J."/>
            <person name="Bryan N.C."/>
            <person name="Christner B.C."/>
            <person name="Reisch C.R."/>
        </authorList>
    </citation>
    <scope>NUCLEOTIDE SEQUENCE</scope>
    <source>
        <strain evidence="1">L6-1</strain>
    </source>
</reference>
<evidence type="ECO:0000313" key="2">
    <source>
        <dbReference type="Proteomes" id="UP000681794"/>
    </source>
</evidence>
<evidence type="ECO:0000313" key="1">
    <source>
        <dbReference type="EMBL" id="QWS33373.1"/>
    </source>
</evidence>
<protein>
    <submittedName>
        <fullName evidence="1">Uncharacterized protein</fullName>
    </submittedName>
</protein>
<sequence length="173" mass="17520">MTLRAKTTATLVGLATVGLLLGGCSNAGAQNGNPVGKVPGSEESATRSDPGQRNAAPCGVASSAAVDVIDEAVGPHDDTDVVSVTKSDEGWYLGVSVAPNTSDDPNDDEVGIWGTEEDPTAEDFDGMVFPVNKVAEDVVGDEQGSATAAPSAFSETSEAAKQVQSCIVEAVDH</sequence>
<accession>A0ACD1E382</accession>